<dbReference type="RefSeq" id="WP_048690605.1">
    <property type="nucleotide sequence ID" value="NZ_KQ130485.1"/>
</dbReference>
<proteinExistence type="predicted"/>
<dbReference type="STRING" id="1513271.XM47_05560"/>
<dbReference type="OrthoDB" id="5293867at2"/>
<keyword evidence="1" id="KW-1133">Transmembrane helix</keyword>
<feature type="transmembrane region" description="Helical" evidence="1">
    <location>
        <begin position="6"/>
        <end position="29"/>
    </location>
</feature>
<dbReference type="EMBL" id="LAZL01000007">
    <property type="protein sequence ID" value="KMT65928.1"/>
    <property type="molecule type" value="Genomic_DNA"/>
</dbReference>
<keyword evidence="1" id="KW-0812">Transmembrane</keyword>
<keyword evidence="4" id="KW-1185">Reference proteome</keyword>
<dbReference type="Pfam" id="PF10675">
    <property type="entry name" value="DUF2489"/>
    <property type="match status" value="1"/>
</dbReference>
<feature type="domain" description="DUF2489" evidence="2">
    <location>
        <begin position="17"/>
        <end position="152"/>
    </location>
</feature>
<evidence type="ECO:0000256" key="1">
    <source>
        <dbReference type="SAM" id="Phobius"/>
    </source>
</evidence>
<dbReference type="Proteomes" id="UP000037600">
    <property type="component" value="Unassembled WGS sequence"/>
</dbReference>
<name>A0A0J8GYW7_9ALTE</name>
<organism evidence="3 4">
    <name type="scientific">Catenovulum maritimum</name>
    <dbReference type="NCBI Taxonomy" id="1513271"/>
    <lineage>
        <taxon>Bacteria</taxon>
        <taxon>Pseudomonadati</taxon>
        <taxon>Pseudomonadota</taxon>
        <taxon>Gammaproteobacteria</taxon>
        <taxon>Alteromonadales</taxon>
        <taxon>Alteromonadaceae</taxon>
        <taxon>Catenovulum</taxon>
    </lineage>
</organism>
<evidence type="ECO:0000313" key="3">
    <source>
        <dbReference type="EMBL" id="KMT65928.1"/>
    </source>
</evidence>
<protein>
    <recommendedName>
        <fullName evidence="2">DUF2489 domain-containing protein</fullName>
    </recommendedName>
</protein>
<reference evidence="3 4" key="1">
    <citation type="submission" date="2015-04" db="EMBL/GenBank/DDBJ databases">
        <title>Draft Genome Sequence of the Novel Agar-Digesting Marine Bacterium Q1.</title>
        <authorList>
            <person name="Li Y."/>
            <person name="Li D."/>
            <person name="Chen G."/>
            <person name="Du Z."/>
        </authorList>
    </citation>
    <scope>NUCLEOTIDE SEQUENCE [LARGE SCALE GENOMIC DNA]</scope>
    <source>
        <strain evidence="3 4">Q1</strain>
    </source>
</reference>
<gene>
    <name evidence="3" type="ORF">XM47_05560</name>
</gene>
<dbReference type="PATRIC" id="fig|1513271.3.peg.1139"/>
<sequence>MSNSLLITLAILAVLIIAGLAFYAGKLLFQLKQQNLKVKEHLAQQVEAQIKKDKDLVFSIQTIAKAVCQQQCDVGEAAIRLSVLLSHLSNAMTEDYPKQYPSLHNLNEKIKHLAILEARKKLDKKERMRQDYIRVQAEAEYQELVTDEAERLSDFKLA</sequence>
<comment type="caution">
    <text evidence="3">The sequence shown here is derived from an EMBL/GenBank/DDBJ whole genome shotgun (WGS) entry which is preliminary data.</text>
</comment>
<evidence type="ECO:0000313" key="4">
    <source>
        <dbReference type="Proteomes" id="UP000037600"/>
    </source>
</evidence>
<dbReference type="InterPro" id="IPR019617">
    <property type="entry name" value="DUF2489"/>
</dbReference>
<accession>A0A0J8GYW7</accession>
<dbReference type="AlphaFoldDB" id="A0A0J8GYW7"/>
<keyword evidence="1" id="KW-0472">Membrane</keyword>
<evidence type="ECO:0000259" key="2">
    <source>
        <dbReference type="Pfam" id="PF10675"/>
    </source>
</evidence>